<organism evidence="10">
    <name type="scientific">Aureimonas frigidaquae</name>
    <dbReference type="NCBI Taxonomy" id="424757"/>
    <lineage>
        <taxon>Bacteria</taxon>
        <taxon>Pseudomonadati</taxon>
        <taxon>Pseudomonadota</taxon>
        <taxon>Alphaproteobacteria</taxon>
        <taxon>Hyphomicrobiales</taxon>
        <taxon>Aurantimonadaceae</taxon>
        <taxon>Aureimonas</taxon>
    </lineage>
</organism>
<keyword evidence="6 9" id="KW-1133">Transmembrane helix</keyword>
<feature type="transmembrane region" description="Helical" evidence="9">
    <location>
        <begin position="134"/>
        <end position="156"/>
    </location>
</feature>
<feature type="transmembrane region" description="Helical" evidence="9">
    <location>
        <begin position="260"/>
        <end position="278"/>
    </location>
</feature>
<keyword evidence="8 9" id="KW-0472">Membrane</keyword>
<dbReference type="AlphaFoldDB" id="A0A0P0Z4P7"/>
<keyword evidence="5 9" id="KW-0630">Potassium</keyword>
<dbReference type="PIRSF" id="PIRSF001294">
    <property type="entry name" value="K_ATPaseA"/>
    <property type="match status" value="1"/>
</dbReference>
<keyword evidence="4 9" id="KW-0812">Transmembrane</keyword>
<comment type="function">
    <text evidence="9">Part of the high-affinity ATP-driven potassium transport (or Kdp) system, which catalyzes the hydrolysis of ATP coupled with the electrogenic transport of potassium into the cytoplasm. This subunit binds the extracellular potassium ions and delivers the ions to the membrane domain of KdpB through an intramembrane tunnel.</text>
</comment>
<dbReference type="PANTHER" id="PTHR30607">
    <property type="entry name" value="POTASSIUM-TRANSPORTING ATPASE A CHAIN"/>
    <property type="match status" value="1"/>
</dbReference>
<dbReference type="EMBL" id="LC066377">
    <property type="protein sequence ID" value="BAT28996.1"/>
    <property type="molecule type" value="Genomic_DNA"/>
</dbReference>
<dbReference type="GO" id="GO:0030955">
    <property type="term" value="F:potassium ion binding"/>
    <property type="evidence" value="ECO:0007669"/>
    <property type="project" value="UniProtKB-UniRule"/>
</dbReference>
<gene>
    <name evidence="9" type="primary">kdpA</name>
</gene>
<name>A0A0P0Z4P7_9HYPH</name>
<evidence type="ECO:0000313" key="10">
    <source>
        <dbReference type="EMBL" id="BAT28996.1"/>
    </source>
</evidence>
<dbReference type="GO" id="GO:0005886">
    <property type="term" value="C:plasma membrane"/>
    <property type="evidence" value="ECO:0007669"/>
    <property type="project" value="UniProtKB-SubCell"/>
</dbReference>
<feature type="transmembrane region" description="Helical" evidence="9">
    <location>
        <begin position="330"/>
        <end position="347"/>
    </location>
</feature>
<evidence type="ECO:0000256" key="3">
    <source>
        <dbReference type="ARBA" id="ARBA00022538"/>
    </source>
</evidence>
<feature type="transmembrane region" description="Helical" evidence="9">
    <location>
        <begin position="63"/>
        <end position="85"/>
    </location>
</feature>
<dbReference type="PANTHER" id="PTHR30607:SF2">
    <property type="entry name" value="POTASSIUM-TRANSPORTING ATPASE POTASSIUM-BINDING SUBUNIT"/>
    <property type="match status" value="1"/>
</dbReference>
<keyword evidence="7 9" id="KW-0406">Ion transport</keyword>
<feature type="transmembrane region" description="Helical" evidence="9">
    <location>
        <begin position="285"/>
        <end position="305"/>
    </location>
</feature>
<evidence type="ECO:0000256" key="4">
    <source>
        <dbReference type="ARBA" id="ARBA00022692"/>
    </source>
</evidence>
<feature type="transmembrane region" description="Helical" evidence="9">
    <location>
        <begin position="423"/>
        <end position="447"/>
    </location>
</feature>
<evidence type="ECO:0000256" key="2">
    <source>
        <dbReference type="ARBA" id="ARBA00022475"/>
    </source>
</evidence>
<evidence type="ECO:0000256" key="8">
    <source>
        <dbReference type="ARBA" id="ARBA00023136"/>
    </source>
</evidence>
<accession>A0A0P0Z4P7</accession>
<keyword evidence="3 9" id="KW-0633">Potassium transport</keyword>
<evidence type="ECO:0000256" key="6">
    <source>
        <dbReference type="ARBA" id="ARBA00022989"/>
    </source>
</evidence>
<feature type="transmembrane region" description="Helical" evidence="9">
    <location>
        <begin position="531"/>
        <end position="554"/>
    </location>
</feature>
<dbReference type="NCBIfam" id="TIGR00680">
    <property type="entry name" value="kdpA"/>
    <property type="match status" value="1"/>
</dbReference>
<evidence type="ECO:0000256" key="5">
    <source>
        <dbReference type="ARBA" id="ARBA00022958"/>
    </source>
</evidence>
<protein>
    <recommendedName>
        <fullName evidence="9">Potassium-transporting ATPase potassium-binding subunit</fullName>
    </recommendedName>
    <alternativeName>
        <fullName evidence="9">ATP phosphohydrolase [potassium-transporting] A chain</fullName>
    </alternativeName>
    <alternativeName>
        <fullName evidence="9">Potassium-binding and translocating subunit A</fullName>
    </alternativeName>
    <alternativeName>
        <fullName evidence="9">Potassium-translocating ATPase A chain</fullName>
    </alternativeName>
</protein>
<sequence length="569" mass="58713">MTIVGWLQILVTLLAVLACSVPLGALMARVFSGERTFLSPLLAPLERGLYRLAGIDPGREQSWAGYTLAMLAFNACGFLLLYALLRTQGQLPLNPQGFTGLAPDLAFNTAASFVTNTNWQNYGGETTMSHLSQMAGLTVQNFLSAATGMALALALVRALSRSGAATVGNFFTDMTRATLYILLPLAILTGIAQVAMGTPQSFAASTTVTTLEGGEQTLALGPVASQLAIKQLGTNGGGFYNANSAHPYENPSPLANSLTIWQMLVVSTAFVFMFGHLVRDRRQGTAILCVIALLLLSGIAIAYWAEAVGTPVLAAAGLDPAGGNMEGKEVRFGIAGSAFFAAVTTGLSDGAVNAMHGSFTPIGGMVPMVLIMLGEILPGGVGSGLYGILVIAIVAVFVAGLMVGRTPEYLGKKIEAKEMKMAILAILVLPVAILGFSSVSAVLPAALSALGNGGPHGLSEIYYAYSSAAGNNGSAFGGLSGNTPWWNTTLGLAMLIGRFAYIVPVMAIAGSLVGKTKLAPSSGTFPTHGPLFVGLMAGIILILGGLQFFPALALGPIAEQVQMLAGKTF</sequence>
<dbReference type="GO" id="GO:0008556">
    <property type="term" value="F:P-type potassium transmembrane transporter activity"/>
    <property type="evidence" value="ECO:0007669"/>
    <property type="project" value="InterPro"/>
</dbReference>
<comment type="similarity">
    <text evidence="9">Belongs to the KdpA family.</text>
</comment>
<evidence type="ECO:0000256" key="9">
    <source>
        <dbReference type="HAMAP-Rule" id="MF_00275"/>
    </source>
</evidence>
<keyword evidence="2 9" id="KW-1003">Cell membrane</keyword>
<evidence type="ECO:0000256" key="7">
    <source>
        <dbReference type="ARBA" id="ARBA00023065"/>
    </source>
</evidence>
<evidence type="ECO:0000256" key="1">
    <source>
        <dbReference type="ARBA" id="ARBA00022448"/>
    </source>
</evidence>
<feature type="transmembrane region" description="Helical" evidence="9">
    <location>
        <begin position="177"/>
        <end position="196"/>
    </location>
</feature>
<dbReference type="OrthoDB" id="9763796at2"/>
<keyword evidence="1 9" id="KW-0813">Transport</keyword>
<feature type="transmembrane region" description="Helical" evidence="9">
    <location>
        <begin position="490"/>
        <end position="510"/>
    </location>
</feature>
<reference evidence="10" key="1">
    <citation type="journal article" date="2015" name="Proc. Natl. Acad. Sci. U.S.A.">
        <title>Bacterial clade with the ribosomal RNA operon on a small plasmid rather than the chromosome.</title>
        <authorList>
            <person name="Anda M."/>
            <person name="Ohtsubo Y."/>
            <person name="Okubo T."/>
            <person name="Sugawara M."/>
            <person name="Nagata Y."/>
            <person name="Tsuda M."/>
            <person name="Minamisawa K."/>
            <person name="Mitsui H."/>
        </authorList>
    </citation>
    <scope>NUCLEOTIDE SEQUENCE</scope>
    <source>
        <strain evidence="10">JCM 14755</strain>
    </source>
</reference>
<comment type="subcellular location">
    <subcellularLocation>
        <location evidence="9">Cell membrane</location>
        <topology evidence="9">Multi-pass membrane protein</topology>
    </subcellularLocation>
</comment>
<dbReference type="RefSeq" id="WP_062229309.1">
    <property type="nucleotide sequence ID" value="NZ_BBWR01000018.1"/>
</dbReference>
<dbReference type="Pfam" id="PF03814">
    <property type="entry name" value="KdpA"/>
    <property type="match status" value="1"/>
</dbReference>
<feature type="transmembrane region" description="Helical" evidence="9">
    <location>
        <begin position="383"/>
        <end position="403"/>
    </location>
</feature>
<comment type="subunit">
    <text evidence="9">The system is composed of three essential subunits: KdpA, KdpB and KdpC.</text>
</comment>
<proteinExistence type="inferred from homology"/>
<dbReference type="HAMAP" id="MF_00275">
    <property type="entry name" value="KdpA"/>
    <property type="match status" value="1"/>
</dbReference>
<feature type="transmembrane region" description="Helical" evidence="9">
    <location>
        <begin position="359"/>
        <end position="377"/>
    </location>
</feature>
<dbReference type="InterPro" id="IPR004623">
    <property type="entry name" value="KdpA"/>
</dbReference>